<feature type="non-terminal residue" evidence="1">
    <location>
        <position position="1"/>
    </location>
</feature>
<reference evidence="1" key="1">
    <citation type="submission" date="2023-10" db="EMBL/GenBank/DDBJ databases">
        <title>Genome assembly of Pristionchus species.</title>
        <authorList>
            <person name="Yoshida K."/>
            <person name="Sommer R.J."/>
        </authorList>
    </citation>
    <scope>NUCLEOTIDE SEQUENCE</scope>
    <source>
        <strain evidence="1">RS5133</strain>
    </source>
</reference>
<dbReference type="InterPro" id="IPR036047">
    <property type="entry name" value="F-box-like_dom_sf"/>
</dbReference>
<evidence type="ECO:0000313" key="1">
    <source>
        <dbReference type="EMBL" id="GMT34458.1"/>
    </source>
</evidence>
<gene>
    <name evidence="1" type="ORF">PFISCL1PPCAC_25755</name>
</gene>
<feature type="non-terminal residue" evidence="1">
    <location>
        <position position="138"/>
    </location>
</feature>
<name>A0AAV5WT03_9BILA</name>
<dbReference type="SUPFAM" id="SSF81383">
    <property type="entry name" value="F-box domain"/>
    <property type="match status" value="1"/>
</dbReference>
<protein>
    <recommendedName>
        <fullName evidence="3">F-box domain-containing protein</fullName>
    </recommendedName>
</protein>
<organism evidence="1 2">
    <name type="scientific">Pristionchus fissidentatus</name>
    <dbReference type="NCBI Taxonomy" id="1538716"/>
    <lineage>
        <taxon>Eukaryota</taxon>
        <taxon>Metazoa</taxon>
        <taxon>Ecdysozoa</taxon>
        <taxon>Nematoda</taxon>
        <taxon>Chromadorea</taxon>
        <taxon>Rhabditida</taxon>
        <taxon>Rhabditina</taxon>
        <taxon>Diplogasteromorpha</taxon>
        <taxon>Diplogasteroidea</taxon>
        <taxon>Neodiplogasteridae</taxon>
        <taxon>Pristionchus</taxon>
    </lineage>
</organism>
<comment type="caution">
    <text evidence="1">The sequence shown here is derived from an EMBL/GenBank/DDBJ whole genome shotgun (WGS) entry which is preliminary data.</text>
</comment>
<dbReference type="EMBL" id="BTSY01000006">
    <property type="protein sequence ID" value="GMT34458.1"/>
    <property type="molecule type" value="Genomic_DNA"/>
</dbReference>
<evidence type="ECO:0008006" key="3">
    <source>
        <dbReference type="Google" id="ProtNLM"/>
    </source>
</evidence>
<sequence length="138" mass="15264">YSQQMEVVDMSTTTGASSPFTLDTLPSDVIVHLISFLNGIARNNFGLACRKLHRIDRAVGKRRIGRLRFSETADKVCFSGRMDKIKKVSDCTNRCSVTASGVLTVIKSMNSRIRIGLRYSEESHHSSTKFHKGGANAN</sequence>
<keyword evidence="2" id="KW-1185">Reference proteome</keyword>
<dbReference type="Proteomes" id="UP001432322">
    <property type="component" value="Unassembled WGS sequence"/>
</dbReference>
<proteinExistence type="predicted"/>
<evidence type="ECO:0000313" key="2">
    <source>
        <dbReference type="Proteomes" id="UP001432322"/>
    </source>
</evidence>
<dbReference type="CDD" id="cd09917">
    <property type="entry name" value="F-box_SF"/>
    <property type="match status" value="1"/>
</dbReference>
<accession>A0AAV5WT03</accession>
<dbReference type="AlphaFoldDB" id="A0AAV5WT03"/>